<dbReference type="PANTHER" id="PTHR33360:SF2">
    <property type="entry name" value="TRANSPOSASE FOR INSERTION SEQUENCE ELEMENT IS200"/>
    <property type="match status" value="1"/>
</dbReference>
<dbReference type="EMBL" id="AP019813">
    <property type="protein sequence ID" value="BBM16393.1"/>
    <property type="molecule type" value="Genomic_DNA"/>
</dbReference>
<dbReference type="InterPro" id="IPR036515">
    <property type="entry name" value="Transposase_17_sf"/>
</dbReference>
<dbReference type="Gene3D" id="3.30.70.1290">
    <property type="entry name" value="Transposase IS200-like"/>
    <property type="match status" value="1"/>
</dbReference>
<reference evidence="2 3" key="1">
    <citation type="submission" date="2019-07" db="EMBL/GenBank/DDBJ databases">
        <title>antibiotic susceptibility of plant-derived lactic acid bacteria.</title>
        <authorList>
            <person name="Sugiyama M."/>
            <person name="Noda M."/>
        </authorList>
    </citation>
    <scope>NUCLEOTIDE SEQUENCE [LARGE SCALE GENOMIC DNA]</scope>
    <source>
        <strain evidence="2 3">15-1A</strain>
        <plasmid evidence="3">pem15-1a-3 dna</plasmid>
    </source>
</reference>
<evidence type="ECO:0000259" key="1">
    <source>
        <dbReference type="SMART" id="SM01321"/>
    </source>
</evidence>
<sequence length="157" mass="18654">MSEIHYGRGYVYSIQYHLVWCVKYRHDVLYGQVDIDVKQFLKQIADDNNIKIMEIESDKNHIHLLIECTPQHYIPSIVKAFKGVSARLLFKKHPELKQLLWGEHLWNPCYFVATVSENTEEQIRKYIQNQKKKRGESVCYNIGLINLESILIKNKKY</sequence>
<dbReference type="PANTHER" id="PTHR33360">
    <property type="entry name" value="TRANSPOSASE FOR INSERTION SEQUENCE ELEMENT IS200"/>
    <property type="match status" value="1"/>
</dbReference>
<gene>
    <name evidence="2" type="ORF">EM151A_6049</name>
</gene>
<dbReference type="GO" id="GO:0004803">
    <property type="term" value="F:transposase activity"/>
    <property type="evidence" value="ECO:0007669"/>
    <property type="project" value="InterPro"/>
</dbReference>
<dbReference type="NCBIfam" id="NF033573">
    <property type="entry name" value="transpos_IS200"/>
    <property type="match status" value="1"/>
</dbReference>
<dbReference type="SMART" id="SM01321">
    <property type="entry name" value="Y1_Tnp"/>
    <property type="match status" value="1"/>
</dbReference>
<dbReference type="Proteomes" id="UP000509460">
    <property type="component" value="Plasmid pEM15-1A-3"/>
</dbReference>
<evidence type="ECO:0000313" key="3">
    <source>
        <dbReference type="Proteomes" id="UP000509460"/>
    </source>
</evidence>
<dbReference type="GO" id="GO:0003677">
    <property type="term" value="F:DNA binding"/>
    <property type="evidence" value="ECO:0007669"/>
    <property type="project" value="InterPro"/>
</dbReference>
<dbReference type="GO" id="GO:0006313">
    <property type="term" value="P:DNA transposition"/>
    <property type="evidence" value="ECO:0007669"/>
    <property type="project" value="InterPro"/>
</dbReference>
<organism evidence="2 3">
    <name type="scientific">Enterococcus mundtii</name>
    <dbReference type="NCBI Taxonomy" id="53346"/>
    <lineage>
        <taxon>Bacteria</taxon>
        <taxon>Bacillati</taxon>
        <taxon>Bacillota</taxon>
        <taxon>Bacilli</taxon>
        <taxon>Lactobacillales</taxon>
        <taxon>Enterococcaceae</taxon>
        <taxon>Enterococcus</taxon>
    </lineage>
</organism>
<proteinExistence type="predicted"/>
<dbReference type="SUPFAM" id="SSF143422">
    <property type="entry name" value="Transposase IS200-like"/>
    <property type="match status" value="1"/>
</dbReference>
<name>A0AAI8RCN7_ENTMU</name>
<dbReference type="AlphaFoldDB" id="A0AAI8RCN7"/>
<accession>A0AAI8RCN7</accession>
<dbReference type="Pfam" id="PF01797">
    <property type="entry name" value="Y1_Tnp"/>
    <property type="match status" value="1"/>
</dbReference>
<geneLocation type="plasmid" evidence="3">
    <name>pem15-1a-3 dna</name>
</geneLocation>
<feature type="domain" description="Transposase IS200-like" evidence="1">
    <location>
        <begin position="11"/>
        <end position="130"/>
    </location>
</feature>
<keyword evidence="2" id="KW-0614">Plasmid</keyword>
<protein>
    <submittedName>
        <fullName evidence="2">Transposase</fullName>
    </submittedName>
</protein>
<evidence type="ECO:0000313" key="2">
    <source>
        <dbReference type="EMBL" id="BBM16393.1"/>
    </source>
</evidence>
<dbReference type="InterPro" id="IPR002686">
    <property type="entry name" value="Transposase_17"/>
</dbReference>